<reference evidence="11" key="1">
    <citation type="submission" date="2019-09" db="EMBL/GenBank/DDBJ databases">
        <title>Draft genome information of white flower Hibiscus syriacus.</title>
        <authorList>
            <person name="Kim Y.-M."/>
        </authorList>
    </citation>
    <scope>NUCLEOTIDE SEQUENCE [LARGE SCALE GENOMIC DNA]</scope>
    <source>
        <strain evidence="11">YM2019G1</strain>
    </source>
</reference>
<dbReference type="Proteomes" id="UP000436088">
    <property type="component" value="Unassembled WGS sequence"/>
</dbReference>
<evidence type="ECO:0000256" key="7">
    <source>
        <dbReference type="ARBA" id="ARBA00023242"/>
    </source>
</evidence>
<protein>
    <submittedName>
        <fullName evidence="11">ERF105 protein</fullName>
    </submittedName>
</protein>
<name>A0A6A2Y1X9_HIBSY</name>
<dbReference type="PROSITE" id="PS51032">
    <property type="entry name" value="AP2_ERF"/>
    <property type="match status" value="1"/>
</dbReference>
<dbReference type="GO" id="GO:0000976">
    <property type="term" value="F:transcription cis-regulatory region binding"/>
    <property type="evidence" value="ECO:0007669"/>
    <property type="project" value="UniProtKB-ARBA"/>
</dbReference>
<comment type="subcellular location">
    <subcellularLocation>
        <location evidence="1">Nucleus</location>
    </subcellularLocation>
</comment>
<comment type="caution">
    <text evidence="11">The sequence shown here is derived from an EMBL/GenBank/DDBJ whole genome shotgun (WGS) entry which is preliminary data.</text>
</comment>
<keyword evidence="7" id="KW-0539">Nucleus</keyword>
<dbReference type="AlphaFoldDB" id="A0A6A2Y1X9"/>
<keyword evidence="4" id="KW-0238">DNA-binding</keyword>
<dbReference type="CDD" id="cd00018">
    <property type="entry name" value="AP2"/>
    <property type="match status" value="1"/>
</dbReference>
<dbReference type="GO" id="GO:0005634">
    <property type="term" value="C:nucleus"/>
    <property type="evidence" value="ECO:0007669"/>
    <property type="project" value="UniProtKB-SubCell"/>
</dbReference>
<dbReference type="InterPro" id="IPR036955">
    <property type="entry name" value="AP2/ERF_dom_sf"/>
</dbReference>
<dbReference type="OrthoDB" id="674504at2759"/>
<feature type="compositionally biased region" description="Basic and acidic residues" evidence="9">
    <location>
        <begin position="251"/>
        <end position="279"/>
    </location>
</feature>
<evidence type="ECO:0000256" key="4">
    <source>
        <dbReference type="ARBA" id="ARBA00023125"/>
    </source>
</evidence>
<evidence type="ECO:0000256" key="8">
    <source>
        <dbReference type="ARBA" id="ARBA00024343"/>
    </source>
</evidence>
<dbReference type="SUPFAM" id="SSF54171">
    <property type="entry name" value="DNA-binding domain"/>
    <property type="match status" value="1"/>
</dbReference>
<dbReference type="PANTHER" id="PTHR31190:SF499">
    <property type="entry name" value="ETHYLENE-RESPONSIVE TRANSCRIPTION FACTOR ERF105"/>
    <property type="match status" value="1"/>
</dbReference>
<evidence type="ECO:0000256" key="5">
    <source>
        <dbReference type="ARBA" id="ARBA00023159"/>
    </source>
</evidence>
<dbReference type="Gene3D" id="3.30.730.10">
    <property type="entry name" value="AP2/ERF domain"/>
    <property type="match status" value="1"/>
</dbReference>
<evidence type="ECO:0000256" key="3">
    <source>
        <dbReference type="ARBA" id="ARBA00023015"/>
    </source>
</evidence>
<feature type="compositionally biased region" description="Basic and acidic residues" evidence="9">
    <location>
        <begin position="157"/>
        <end position="173"/>
    </location>
</feature>
<evidence type="ECO:0000313" key="11">
    <source>
        <dbReference type="EMBL" id="KAE8677410.1"/>
    </source>
</evidence>
<evidence type="ECO:0000256" key="2">
    <source>
        <dbReference type="ARBA" id="ARBA00022745"/>
    </source>
</evidence>
<organism evidence="11 12">
    <name type="scientific">Hibiscus syriacus</name>
    <name type="common">Rose of Sharon</name>
    <dbReference type="NCBI Taxonomy" id="106335"/>
    <lineage>
        <taxon>Eukaryota</taxon>
        <taxon>Viridiplantae</taxon>
        <taxon>Streptophyta</taxon>
        <taxon>Embryophyta</taxon>
        <taxon>Tracheophyta</taxon>
        <taxon>Spermatophyta</taxon>
        <taxon>Magnoliopsida</taxon>
        <taxon>eudicotyledons</taxon>
        <taxon>Gunneridae</taxon>
        <taxon>Pentapetalae</taxon>
        <taxon>rosids</taxon>
        <taxon>malvids</taxon>
        <taxon>Malvales</taxon>
        <taxon>Malvaceae</taxon>
        <taxon>Malvoideae</taxon>
        <taxon>Hibiscus</taxon>
    </lineage>
</organism>
<comment type="similarity">
    <text evidence="8">Belongs to the AP2/ERF transcription factor family. ERF subfamily.</text>
</comment>
<dbReference type="InterPro" id="IPR044808">
    <property type="entry name" value="ERF_plant"/>
</dbReference>
<sequence>METSSEVSSALQYIKHYLLDELSPVGLGKFSSENQWINEAISQVSTAKPESLYSQTSSCCSSLTEASFNCLEEDDFFKFSPNFSGFQPNGNNVFEFESKPHIIDLTTPTPLSSNGISLEFEAKPQITQVSLSSDSRIRKPSLKISLPQKVEWIQFDKPDLTRPEPKESNSGDKKHYRGVRQRPWGKFAAEIRDPTRRGCRIWLGTFDTAIEAAKAYDRAAFKLRGSKAILNFPLEAGKLDSCAIYGNRKRSRDDGAGEERREKVVKRENENVTEARDNGDVPLTPSTWAALWDLENDMEGDFNVPLFSPLGFSHIMAI</sequence>
<evidence type="ECO:0000256" key="9">
    <source>
        <dbReference type="SAM" id="MobiDB-lite"/>
    </source>
</evidence>
<dbReference type="InterPro" id="IPR016177">
    <property type="entry name" value="DNA-bd_dom_sf"/>
</dbReference>
<keyword evidence="12" id="KW-1185">Reference proteome</keyword>
<gene>
    <name evidence="11" type="ORF">F3Y22_tig00111513pilonHSYRG00041</name>
</gene>
<feature type="domain" description="AP2/ERF" evidence="10">
    <location>
        <begin position="175"/>
        <end position="233"/>
    </location>
</feature>
<proteinExistence type="inferred from homology"/>
<evidence type="ECO:0000259" key="10">
    <source>
        <dbReference type="PROSITE" id="PS51032"/>
    </source>
</evidence>
<dbReference type="SMART" id="SM00380">
    <property type="entry name" value="AP2"/>
    <property type="match status" value="1"/>
</dbReference>
<dbReference type="GO" id="GO:0006950">
    <property type="term" value="P:response to stress"/>
    <property type="evidence" value="ECO:0007669"/>
    <property type="project" value="UniProtKB-ARBA"/>
</dbReference>
<dbReference type="GO" id="GO:0009873">
    <property type="term" value="P:ethylene-activated signaling pathway"/>
    <property type="evidence" value="ECO:0007669"/>
    <property type="project" value="UniProtKB-KW"/>
</dbReference>
<accession>A0A6A2Y1X9</accession>
<dbReference type="Pfam" id="PF00847">
    <property type="entry name" value="AP2"/>
    <property type="match status" value="1"/>
</dbReference>
<keyword evidence="2" id="KW-0936">Ethylene signaling pathway</keyword>
<feature type="region of interest" description="Disordered" evidence="9">
    <location>
        <begin position="157"/>
        <end position="177"/>
    </location>
</feature>
<evidence type="ECO:0000256" key="1">
    <source>
        <dbReference type="ARBA" id="ARBA00004123"/>
    </source>
</evidence>
<keyword evidence="5" id="KW-0010">Activator</keyword>
<dbReference type="PRINTS" id="PR00367">
    <property type="entry name" value="ETHRSPELEMNT"/>
</dbReference>
<dbReference type="PANTHER" id="PTHR31190">
    <property type="entry name" value="DNA-BINDING DOMAIN"/>
    <property type="match status" value="1"/>
</dbReference>
<dbReference type="InterPro" id="IPR001471">
    <property type="entry name" value="AP2/ERF_dom"/>
</dbReference>
<evidence type="ECO:0000313" key="12">
    <source>
        <dbReference type="Proteomes" id="UP000436088"/>
    </source>
</evidence>
<dbReference type="FunFam" id="3.30.730.10:FF:000001">
    <property type="entry name" value="Ethylene-responsive transcription factor 2"/>
    <property type="match status" value="1"/>
</dbReference>
<dbReference type="EMBL" id="VEPZ02001360">
    <property type="protein sequence ID" value="KAE8677410.1"/>
    <property type="molecule type" value="Genomic_DNA"/>
</dbReference>
<keyword evidence="3" id="KW-0805">Transcription regulation</keyword>
<keyword evidence="6" id="KW-0804">Transcription</keyword>
<feature type="region of interest" description="Disordered" evidence="9">
    <location>
        <begin position="250"/>
        <end position="281"/>
    </location>
</feature>
<evidence type="ECO:0000256" key="6">
    <source>
        <dbReference type="ARBA" id="ARBA00023163"/>
    </source>
</evidence>
<dbReference type="GO" id="GO:0003700">
    <property type="term" value="F:DNA-binding transcription factor activity"/>
    <property type="evidence" value="ECO:0007669"/>
    <property type="project" value="InterPro"/>
</dbReference>